<dbReference type="InterPro" id="IPR020904">
    <property type="entry name" value="Sc_DH/Rdtase_CS"/>
</dbReference>
<dbReference type="PROSITE" id="PS00061">
    <property type="entry name" value="ADH_SHORT"/>
    <property type="match status" value="1"/>
</dbReference>
<dbReference type="EMBL" id="BAMV01000003">
    <property type="protein sequence ID" value="GAN59325.1"/>
    <property type="molecule type" value="Genomic_DNA"/>
</dbReference>
<dbReference type="Gene3D" id="3.40.50.720">
    <property type="entry name" value="NAD(P)-binding Rossmann-like Domain"/>
    <property type="match status" value="1"/>
</dbReference>
<keyword evidence="7" id="KW-1185">Reference proteome</keyword>
<dbReference type="InterPro" id="IPR036291">
    <property type="entry name" value="NAD(P)-bd_dom_sf"/>
</dbReference>
<dbReference type="PANTHER" id="PTHR43639">
    <property type="entry name" value="OXIDOREDUCTASE, SHORT-CHAIN DEHYDROGENASE/REDUCTASE FAMILY (AFU_ORTHOLOGUE AFUA_5G02870)"/>
    <property type="match status" value="1"/>
</dbReference>
<reference evidence="4 6" key="1">
    <citation type="submission" date="2012-11" db="EMBL/GenBank/DDBJ databases">
        <title>Whole genome sequence of Acetobacter cibinongensis 4H-1.</title>
        <authorList>
            <person name="Azuma Y."/>
            <person name="Higashiura N."/>
            <person name="Hirakawa H."/>
            <person name="Matsushita K."/>
        </authorList>
    </citation>
    <scope>NUCLEOTIDE SEQUENCE [LARGE SCALE GENOMIC DNA]</scope>
    <source>
        <strain evidence="4 6">4H-1</strain>
    </source>
</reference>
<evidence type="ECO:0000313" key="4">
    <source>
        <dbReference type="EMBL" id="GAN59325.1"/>
    </source>
</evidence>
<gene>
    <name evidence="4" type="ORF">Abci_003_088</name>
    <name evidence="5" type="ORF">ACI01nite_16750</name>
</gene>
<dbReference type="PRINTS" id="PR00080">
    <property type="entry name" value="SDRFAMILY"/>
</dbReference>
<dbReference type="PRINTS" id="PR00081">
    <property type="entry name" value="GDHRDH"/>
</dbReference>
<protein>
    <submittedName>
        <fullName evidence="5">3-ketoacyl-ACP reductase</fullName>
    </submittedName>
    <submittedName>
        <fullName evidence="4">Oxidoreductase/short-chain dehydrogenase/reductase SDR</fullName>
    </submittedName>
</protein>
<sequence length="243" mass="25047">MTHRVALITGGSRGIGAAVAEALAADGFDIAISYARSATRAEELAEKIRKTGRKVLTIQADGATVDGNRKVVAETVQHFGRLDTLVCNAGAYPYTTIADASIEQIEQTLNLNLRGVMVETHEAAQHMTKGGRIILMGSAFAGRAPFAGLSLYSATKAGLRGFAQGAARDLGPQGITINVVEPGPINTEMNPSDTEGARVLAGFVATGAYGTVNDIARTVSFLASPDAGYITGAAVPVDGGMLA</sequence>
<evidence type="ECO:0000313" key="7">
    <source>
        <dbReference type="Proteomes" id="UP000321891"/>
    </source>
</evidence>
<comment type="caution">
    <text evidence="4">The sequence shown here is derived from an EMBL/GenBank/DDBJ whole genome shotgun (WGS) entry which is preliminary data.</text>
</comment>
<dbReference type="Proteomes" id="UP000321891">
    <property type="component" value="Unassembled WGS sequence"/>
</dbReference>
<accession>A0A6N3SRJ3</accession>
<reference evidence="5 7" key="2">
    <citation type="submission" date="2019-07" db="EMBL/GenBank/DDBJ databases">
        <title>Whole genome shotgun sequence of Acetobacter cibinongensis NBRC 16605.</title>
        <authorList>
            <person name="Hosoyama A."/>
            <person name="Uohara A."/>
            <person name="Ohji S."/>
            <person name="Ichikawa N."/>
        </authorList>
    </citation>
    <scope>NUCLEOTIDE SEQUENCE [LARGE SCALE GENOMIC DNA]</scope>
    <source>
        <strain evidence="5 7">NBRC 16605</strain>
    </source>
</reference>
<feature type="domain" description="Ketoreductase" evidence="3">
    <location>
        <begin position="4"/>
        <end position="183"/>
    </location>
</feature>
<dbReference type="RefSeq" id="WP_048837414.1">
    <property type="nucleotide sequence ID" value="NZ_BAMV01000003.1"/>
</dbReference>
<dbReference type="EMBL" id="BJVU01000006">
    <property type="protein sequence ID" value="GEL59073.1"/>
    <property type="molecule type" value="Genomic_DNA"/>
</dbReference>
<dbReference type="PANTHER" id="PTHR43639:SF1">
    <property type="entry name" value="SHORT-CHAIN DEHYDROGENASE_REDUCTASE FAMILY PROTEIN"/>
    <property type="match status" value="1"/>
</dbReference>
<dbReference type="Pfam" id="PF13561">
    <property type="entry name" value="adh_short_C2"/>
    <property type="match status" value="1"/>
</dbReference>
<evidence type="ECO:0000256" key="2">
    <source>
        <dbReference type="ARBA" id="ARBA00023002"/>
    </source>
</evidence>
<dbReference type="Proteomes" id="UP000032671">
    <property type="component" value="Unassembled WGS sequence"/>
</dbReference>
<dbReference type="AlphaFoldDB" id="A0A0D6N0T7"/>
<keyword evidence="2" id="KW-0560">Oxidoreductase</keyword>
<organism evidence="4 6">
    <name type="scientific">Acetobacter cibinongensis</name>
    <dbReference type="NCBI Taxonomy" id="146475"/>
    <lineage>
        <taxon>Bacteria</taxon>
        <taxon>Pseudomonadati</taxon>
        <taxon>Pseudomonadota</taxon>
        <taxon>Alphaproteobacteria</taxon>
        <taxon>Acetobacterales</taxon>
        <taxon>Acetobacteraceae</taxon>
        <taxon>Acetobacter</taxon>
    </lineage>
</organism>
<evidence type="ECO:0000313" key="5">
    <source>
        <dbReference type="EMBL" id="GEL59073.1"/>
    </source>
</evidence>
<dbReference type="SMART" id="SM00822">
    <property type="entry name" value="PKS_KR"/>
    <property type="match status" value="1"/>
</dbReference>
<dbReference type="STRING" id="1231339.Abci_003_088"/>
<dbReference type="InterPro" id="IPR002347">
    <property type="entry name" value="SDR_fam"/>
</dbReference>
<accession>A0A0D6N0T7</accession>
<dbReference type="GO" id="GO:0016491">
    <property type="term" value="F:oxidoreductase activity"/>
    <property type="evidence" value="ECO:0007669"/>
    <property type="project" value="UniProtKB-KW"/>
</dbReference>
<name>A0A0D6N0T7_9PROT</name>
<dbReference type="FunFam" id="3.40.50.720:FF:000084">
    <property type="entry name" value="Short-chain dehydrogenase reductase"/>
    <property type="match status" value="1"/>
</dbReference>
<evidence type="ECO:0000313" key="6">
    <source>
        <dbReference type="Proteomes" id="UP000032671"/>
    </source>
</evidence>
<evidence type="ECO:0000259" key="3">
    <source>
        <dbReference type="SMART" id="SM00822"/>
    </source>
</evidence>
<dbReference type="CDD" id="cd05233">
    <property type="entry name" value="SDR_c"/>
    <property type="match status" value="1"/>
</dbReference>
<dbReference type="SUPFAM" id="SSF51735">
    <property type="entry name" value="NAD(P)-binding Rossmann-fold domains"/>
    <property type="match status" value="1"/>
</dbReference>
<evidence type="ECO:0000256" key="1">
    <source>
        <dbReference type="ARBA" id="ARBA00006484"/>
    </source>
</evidence>
<proteinExistence type="inferred from homology"/>
<comment type="similarity">
    <text evidence="1">Belongs to the short-chain dehydrogenases/reductases (SDR) family.</text>
</comment>
<dbReference type="InterPro" id="IPR057326">
    <property type="entry name" value="KR_dom"/>
</dbReference>